<evidence type="ECO:0000256" key="1">
    <source>
        <dbReference type="SAM" id="MobiDB-lite"/>
    </source>
</evidence>
<gene>
    <name evidence="3" type="ORF">AAF712_016597</name>
</gene>
<reference evidence="3 4" key="1">
    <citation type="submission" date="2024-05" db="EMBL/GenBank/DDBJ databases">
        <title>A draft genome resource for the thread blight pathogen Marasmius tenuissimus strain MS-2.</title>
        <authorList>
            <person name="Yulfo-Soto G.E."/>
            <person name="Baruah I.K."/>
            <person name="Amoako-Attah I."/>
            <person name="Bukari Y."/>
            <person name="Meinhardt L.W."/>
            <person name="Bailey B.A."/>
            <person name="Cohen S.P."/>
        </authorList>
    </citation>
    <scope>NUCLEOTIDE SEQUENCE [LARGE SCALE GENOMIC DNA]</scope>
    <source>
        <strain evidence="3 4">MS-2</strain>
    </source>
</reference>
<keyword evidence="2" id="KW-0812">Transmembrane</keyword>
<evidence type="ECO:0000313" key="3">
    <source>
        <dbReference type="EMBL" id="KAL0056792.1"/>
    </source>
</evidence>
<organism evidence="3 4">
    <name type="scientific">Marasmius tenuissimus</name>
    <dbReference type="NCBI Taxonomy" id="585030"/>
    <lineage>
        <taxon>Eukaryota</taxon>
        <taxon>Fungi</taxon>
        <taxon>Dikarya</taxon>
        <taxon>Basidiomycota</taxon>
        <taxon>Agaricomycotina</taxon>
        <taxon>Agaricomycetes</taxon>
        <taxon>Agaricomycetidae</taxon>
        <taxon>Agaricales</taxon>
        <taxon>Marasmiineae</taxon>
        <taxon>Marasmiaceae</taxon>
        <taxon>Marasmius</taxon>
    </lineage>
</organism>
<keyword evidence="2" id="KW-0472">Membrane</keyword>
<feature type="region of interest" description="Disordered" evidence="1">
    <location>
        <begin position="276"/>
        <end position="301"/>
    </location>
</feature>
<evidence type="ECO:0000313" key="4">
    <source>
        <dbReference type="Proteomes" id="UP001437256"/>
    </source>
</evidence>
<dbReference type="EMBL" id="JBBXMP010000944">
    <property type="protein sequence ID" value="KAL0056792.1"/>
    <property type="molecule type" value="Genomic_DNA"/>
</dbReference>
<keyword evidence="4" id="KW-1185">Reference proteome</keyword>
<dbReference type="Proteomes" id="UP001437256">
    <property type="component" value="Unassembled WGS sequence"/>
</dbReference>
<accession>A0ABR2Z5D8</accession>
<proteinExistence type="predicted"/>
<feature type="region of interest" description="Disordered" evidence="1">
    <location>
        <begin position="161"/>
        <end position="180"/>
    </location>
</feature>
<feature type="transmembrane region" description="Helical" evidence="2">
    <location>
        <begin position="57"/>
        <end position="80"/>
    </location>
</feature>
<sequence>MITLVKGTQHYGAEIQLQRLMKEQHIDDPEMVADIEWFGWQRKKTVDRSAFSYLPSLSWNVALTLTSLLSSLVSVSPYLYLIHNSWGRATLWLFPLLRSFGALLCVVSVQLALQIRIHRITTTSLLLMKARRRSPLPAEEAIKDKEMLLESRLRNLRAQLGRRSDPEQQLASEAGDQTDIQDEAEARSRTQDVLLLLLQAILVVGMGMIIAGYVGCFNMVGRTNVDGGPYVWSGMETILAVLRIGLWGWNPLWDEGSTGMTIRLALRPRDLISDAKTSISPANPAQKAFRPHDPPEGSDPDISDLRLSPFPLITSPQFLSQFTMTAMFAGTWRQDEKDSLIVENIEEFLAAATPYIGPLRRLELEELKDILLYCGIVPNGDRKLLCMTACRNDSRWASVTIFVDGGTPYATYISRSRDLPGTRALRVTLENEVQSDSVAVVDQRTLDLLIDYSYRLFSRLCSVDTSINQLPLSWTITLPPLPNSENMRQSILLTEQDKAYIRTRQIQNLKGDYCMMRGDLLLGVFPLNWTAKWHDEMVEWALLLESAVMEAYLCILDHQFVQSTSLSPTHSRRIALEWVRSMEDRILSEKEGCRRRRRAADPTLFFRYETTYDLLVRELRSLRQLPIGSTVLESWKGLIATIMDQPNELPAIPRLFKLPPIQRLENLSHFLLPRFAMDSPCESNVPTWMYHNMIASLRSSLYRLRDARASSFRDII</sequence>
<feature type="transmembrane region" description="Helical" evidence="2">
    <location>
        <begin position="193"/>
        <end position="214"/>
    </location>
</feature>
<name>A0ABR2Z5D8_9AGAR</name>
<comment type="caution">
    <text evidence="3">The sequence shown here is derived from an EMBL/GenBank/DDBJ whole genome shotgun (WGS) entry which is preliminary data.</text>
</comment>
<protein>
    <submittedName>
        <fullName evidence="3">Uncharacterized protein</fullName>
    </submittedName>
</protein>
<keyword evidence="2" id="KW-1133">Transmembrane helix</keyword>
<feature type="transmembrane region" description="Helical" evidence="2">
    <location>
        <begin position="92"/>
        <end position="113"/>
    </location>
</feature>
<evidence type="ECO:0000256" key="2">
    <source>
        <dbReference type="SAM" id="Phobius"/>
    </source>
</evidence>